<dbReference type="InterPro" id="IPR026893">
    <property type="entry name" value="Tyr/Ser_Pase_IphP-type"/>
</dbReference>
<comment type="similarity">
    <text evidence="1">Belongs to the protein-tyrosine phosphatase family.</text>
</comment>
<dbReference type="PANTHER" id="PTHR31126:SF1">
    <property type="entry name" value="TYROSINE SPECIFIC PROTEIN PHOSPHATASES DOMAIN-CONTAINING PROTEIN"/>
    <property type="match status" value="1"/>
</dbReference>
<protein>
    <submittedName>
        <fullName evidence="3">Protein-tyrosine-phosphatase</fullName>
    </submittedName>
</protein>
<dbReference type="InterPro" id="IPR000387">
    <property type="entry name" value="Tyr_Pase_dom"/>
</dbReference>
<dbReference type="Proteomes" id="UP000823521">
    <property type="component" value="Unassembled WGS sequence"/>
</dbReference>
<reference evidence="3 4" key="1">
    <citation type="submission" date="2019-12" db="EMBL/GenBank/DDBJ databases">
        <title>Whole genome sequencing of endophytic Actinobacterium Micromonospora sp. MPMI6T.</title>
        <authorList>
            <person name="Evv R."/>
            <person name="Podile A.R."/>
        </authorList>
    </citation>
    <scope>NUCLEOTIDE SEQUENCE [LARGE SCALE GENOMIC DNA]</scope>
    <source>
        <strain evidence="3 4">MPMI6</strain>
    </source>
</reference>
<name>A0ABS3VW10_MICEH</name>
<dbReference type="PROSITE" id="PS50056">
    <property type="entry name" value="TYR_PHOSPHATASE_2"/>
    <property type="match status" value="1"/>
</dbReference>
<dbReference type="PROSITE" id="PS00383">
    <property type="entry name" value="TYR_PHOSPHATASE_1"/>
    <property type="match status" value="1"/>
</dbReference>
<dbReference type="Pfam" id="PF13350">
    <property type="entry name" value="Y_phosphatase3"/>
    <property type="match status" value="1"/>
</dbReference>
<evidence type="ECO:0000256" key="1">
    <source>
        <dbReference type="ARBA" id="ARBA00009580"/>
    </source>
</evidence>
<accession>A0ABS3VW10</accession>
<proteinExistence type="inferred from homology"/>
<sequence length="246" mass="27133">MDATEQNRRSPYLFDTLFNFRDVGGYATRDGRTVRWRRLYRSDSPHRLTATDVEAFAAIGVRTVVDLRRPYEVTRDGRVPGFDGLAYRHIHPEHREWAESRYDSTTDLARYLADRYRDLTDTGARGLAEAVGVIADPAAAPVMVHCVAGKDRTGLVCALTLAALGVADDDIAADYALTDEGMARYLTSTVAGPDTNPLGVPLACPPEAMALFLGELRHRYGSVEEYLMAGGLTADQLTTLRDHLLD</sequence>
<dbReference type="InterPro" id="IPR016130">
    <property type="entry name" value="Tyr_Pase_AS"/>
</dbReference>
<keyword evidence="4" id="KW-1185">Reference proteome</keyword>
<dbReference type="InterPro" id="IPR029021">
    <property type="entry name" value="Prot-tyrosine_phosphatase-like"/>
</dbReference>
<dbReference type="Gene3D" id="3.90.190.10">
    <property type="entry name" value="Protein tyrosine phosphatase superfamily"/>
    <property type="match status" value="1"/>
</dbReference>
<feature type="domain" description="Tyrosine specific protein phosphatases" evidence="2">
    <location>
        <begin position="125"/>
        <end position="161"/>
    </location>
</feature>
<dbReference type="PANTHER" id="PTHR31126">
    <property type="entry name" value="TYROSINE-PROTEIN PHOSPHATASE"/>
    <property type="match status" value="1"/>
</dbReference>
<evidence type="ECO:0000313" key="3">
    <source>
        <dbReference type="EMBL" id="MBO4208688.1"/>
    </source>
</evidence>
<dbReference type="SUPFAM" id="SSF52799">
    <property type="entry name" value="(Phosphotyrosine protein) phosphatases II"/>
    <property type="match status" value="1"/>
</dbReference>
<evidence type="ECO:0000259" key="2">
    <source>
        <dbReference type="PROSITE" id="PS50056"/>
    </source>
</evidence>
<dbReference type="EMBL" id="WVUH01000219">
    <property type="protein sequence ID" value="MBO4208688.1"/>
    <property type="molecule type" value="Genomic_DNA"/>
</dbReference>
<evidence type="ECO:0000313" key="4">
    <source>
        <dbReference type="Proteomes" id="UP000823521"/>
    </source>
</evidence>
<comment type="caution">
    <text evidence="3">The sequence shown here is derived from an EMBL/GenBank/DDBJ whole genome shotgun (WGS) entry which is preliminary data.</text>
</comment>
<gene>
    <name evidence="3" type="ORF">GSF22_22130</name>
</gene>
<organism evidence="3 4">
    <name type="scientific">Micromonospora echinofusca</name>
    <dbReference type="NCBI Taxonomy" id="47858"/>
    <lineage>
        <taxon>Bacteria</taxon>
        <taxon>Bacillati</taxon>
        <taxon>Actinomycetota</taxon>
        <taxon>Actinomycetes</taxon>
        <taxon>Micromonosporales</taxon>
        <taxon>Micromonosporaceae</taxon>
        <taxon>Micromonospora</taxon>
    </lineage>
</organism>